<organism evidence="2 3">
    <name type="scientific">Noviherbaspirillum cavernae</name>
    <dbReference type="NCBI Taxonomy" id="2320862"/>
    <lineage>
        <taxon>Bacteria</taxon>
        <taxon>Pseudomonadati</taxon>
        <taxon>Pseudomonadota</taxon>
        <taxon>Betaproteobacteria</taxon>
        <taxon>Burkholderiales</taxon>
        <taxon>Oxalobacteraceae</taxon>
        <taxon>Noviherbaspirillum</taxon>
    </lineage>
</organism>
<reference evidence="2 3" key="1">
    <citation type="submission" date="2018-09" db="EMBL/GenBank/DDBJ databases">
        <authorList>
            <person name="Zhu H."/>
        </authorList>
    </citation>
    <scope>NUCLEOTIDE SEQUENCE [LARGE SCALE GENOMIC DNA]</scope>
    <source>
        <strain evidence="2 3">K2R10-39</strain>
    </source>
</reference>
<gene>
    <name evidence="2" type="ORF">D3870_14600</name>
</gene>
<dbReference type="EMBL" id="QYUN01000002">
    <property type="protein sequence ID" value="RJG07062.1"/>
    <property type="molecule type" value="Genomic_DNA"/>
</dbReference>
<evidence type="ECO:0000256" key="1">
    <source>
        <dbReference type="SAM" id="MobiDB-lite"/>
    </source>
</evidence>
<dbReference type="RefSeq" id="WP_119740188.1">
    <property type="nucleotide sequence ID" value="NZ_QYUN01000002.1"/>
</dbReference>
<dbReference type="AlphaFoldDB" id="A0A418X3L6"/>
<name>A0A418X3L6_9BURK</name>
<evidence type="ECO:0000313" key="2">
    <source>
        <dbReference type="EMBL" id="RJG07062.1"/>
    </source>
</evidence>
<accession>A0A418X3L6</accession>
<dbReference type="Proteomes" id="UP000285190">
    <property type="component" value="Unassembled WGS sequence"/>
</dbReference>
<evidence type="ECO:0000313" key="3">
    <source>
        <dbReference type="Proteomes" id="UP000285190"/>
    </source>
</evidence>
<comment type="caution">
    <text evidence="2">The sequence shown here is derived from an EMBL/GenBank/DDBJ whole genome shotgun (WGS) entry which is preliminary data.</text>
</comment>
<keyword evidence="3" id="KW-1185">Reference proteome</keyword>
<feature type="region of interest" description="Disordered" evidence="1">
    <location>
        <begin position="1"/>
        <end position="27"/>
    </location>
</feature>
<feature type="compositionally biased region" description="Basic and acidic residues" evidence="1">
    <location>
        <begin position="1"/>
        <end position="16"/>
    </location>
</feature>
<protein>
    <submittedName>
        <fullName evidence="2">Uncharacterized protein</fullName>
    </submittedName>
</protein>
<proteinExistence type="predicted"/>
<sequence length="192" mass="20962">MTTKDHQHSESEKDDPTQAGATHTPSLNASRRHFAKAGLAASGVLITLASRPVIGAAVSKSPSGFLSGNQSSHGQPVASQGRSPGYWKNHLGSWPVSTDTQFNHVFGCSPTSVYGKYTLLELLSHKKDDKHNLGMHLVAAFLNARKGWTPFLREDRIKDMFTEWQSRGAFSPIATVDWNASEIVNYLQATQS</sequence>
<dbReference type="OrthoDB" id="6195511at2"/>